<reference evidence="3" key="1">
    <citation type="submission" date="2005-01" db="EMBL/GenBank/DDBJ databases">
        <authorList>
            <person name="Han Z."/>
        </authorList>
    </citation>
    <scope>NUCLEOTIDE SEQUENCE</scope>
</reference>
<feature type="region of interest" description="Disordered" evidence="2">
    <location>
        <begin position="21"/>
        <end position="65"/>
    </location>
</feature>
<name>Q5BTA2_SCHJA</name>
<comment type="similarity">
    <text evidence="1">Belongs to the TPPP family.</text>
</comment>
<dbReference type="EMBL" id="AY915012">
    <property type="protein sequence ID" value="AAX30233.2"/>
    <property type="molecule type" value="mRNA"/>
</dbReference>
<sequence length="86" mass="9282">MEQEEAVIGLKRKIVEASPAIHGGSKISSDPSTSRLTDVKTFTGSHKERFDPQTGKGLGKAGRVDPKPYFSTSGICNAKKIKNSFM</sequence>
<protein>
    <submittedName>
        <fullName evidence="3">SJCHGC02172 protein</fullName>
    </submittedName>
</protein>
<dbReference type="Pfam" id="PF05517">
    <property type="entry name" value="p25-alpha"/>
    <property type="match status" value="1"/>
</dbReference>
<dbReference type="SUPFAM" id="SSF47473">
    <property type="entry name" value="EF-hand"/>
    <property type="match status" value="1"/>
</dbReference>
<dbReference type="GO" id="GO:0046785">
    <property type="term" value="P:microtubule polymerization"/>
    <property type="evidence" value="ECO:0007669"/>
    <property type="project" value="InterPro"/>
</dbReference>
<dbReference type="InterPro" id="IPR008907">
    <property type="entry name" value="TPP/p25"/>
</dbReference>
<reference evidence="3" key="2">
    <citation type="journal article" date="2006" name="PLoS Pathog.">
        <title>New perspectives on host-parasite interplay by comparative transcriptomic and proteomic analyses of Schistosoma japonicum.</title>
        <authorList>
            <person name="Liu F."/>
            <person name="Lu J."/>
            <person name="Hu W."/>
            <person name="Wang S.Y."/>
            <person name="Cui S.J."/>
            <person name="Chi M."/>
            <person name="Yan Q."/>
            <person name="Wang X.R."/>
            <person name="Song H.D."/>
            <person name="Xu X.N."/>
            <person name="Wang J.J."/>
            <person name="Zhang X.L."/>
            <person name="Zhang X."/>
            <person name="Wang Z.Q."/>
            <person name="Xue C.L."/>
            <person name="Brindley P.J."/>
            <person name="McManus D.P."/>
            <person name="Yang P.Y."/>
            <person name="Feng Z."/>
            <person name="Chen Z."/>
            <person name="Han Z.G."/>
        </authorList>
    </citation>
    <scope>NUCLEOTIDE SEQUENCE</scope>
</reference>
<organism evidence="3">
    <name type="scientific">Schistosoma japonicum</name>
    <name type="common">Blood fluke</name>
    <dbReference type="NCBI Taxonomy" id="6182"/>
    <lineage>
        <taxon>Eukaryota</taxon>
        <taxon>Metazoa</taxon>
        <taxon>Spiralia</taxon>
        <taxon>Lophotrochozoa</taxon>
        <taxon>Platyhelminthes</taxon>
        <taxon>Trematoda</taxon>
        <taxon>Digenea</taxon>
        <taxon>Strigeidida</taxon>
        <taxon>Schistosomatoidea</taxon>
        <taxon>Schistosomatidae</taxon>
        <taxon>Schistosoma</taxon>
    </lineage>
</organism>
<dbReference type="InterPro" id="IPR011992">
    <property type="entry name" value="EF-hand-dom_pair"/>
</dbReference>
<evidence type="ECO:0000256" key="1">
    <source>
        <dbReference type="ARBA" id="ARBA00010994"/>
    </source>
</evidence>
<proteinExistence type="evidence at transcript level"/>
<accession>Q5BTA2</accession>
<dbReference type="GO" id="GO:0015631">
    <property type="term" value="F:tubulin binding"/>
    <property type="evidence" value="ECO:0007669"/>
    <property type="project" value="InterPro"/>
</dbReference>
<evidence type="ECO:0000256" key="2">
    <source>
        <dbReference type="SAM" id="MobiDB-lite"/>
    </source>
</evidence>
<dbReference type="AlphaFoldDB" id="Q5BTA2"/>
<evidence type="ECO:0000313" key="3">
    <source>
        <dbReference type="EMBL" id="AAX30233.2"/>
    </source>
</evidence>
<feature type="compositionally biased region" description="Polar residues" evidence="2">
    <location>
        <begin position="26"/>
        <end position="44"/>
    </location>
</feature>